<organism evidence="3 4">
    <name type="scientific">Mycena indigotica</name>
    <dbReference type="NCBI Taxonomy" id="2126181"/>
    <lineage>
        <taxon>Eukaryota</taxon>
        <taxon>Fungi</taxon>
        <taxon>Dikarya</taxon>
        <taxon>Basidiomycota</taxon>
        <taxon>Agaricomycotina</taxon>
        <taxon>Agaricomycetes</taxon>
        <taxon>Agaricomycetidae</taxon>
        <taxon>Agaricales</taxon>
        <taxon>Marasmiineae</taxon>
        <taxon>Mycenaceae</taxon>
        <taxon>Mycena</taxon>
    </lineage>
</organism>
<accession>A0A8H6WBH1</accession>
<keyword evidence="4" id="KW-1185">Reference proteome</keyword>
<dbReference type="InterPro" id="IPR002347">
    <property type="entry name" value="SDR_fam"/>
</dbReference>
<dbReference type="SUPFAM" id="SSF51735">
    <property type="entry name" value="NAD(P)-binding Rossmann-fold domains"/>
    <property type="match status" value="1"/>
</dbReference>
<dbReference type="GO" id="GO:0016616">
    <property type="term" value="F:oxidoreductase activity, acting on the CH-OH group of donors, NAD or NADP as acceptor"/>
    <property type="evidence" value="ECO:0007669"/>
    <property type="project" value="UniProtKB-ARBA"/>
</dbReference>
<comment type="caution">
    <text evidence="3">The sequence shown here is derived from an EMBL/GenBank/DDBJ whole genome shotgun (WGS) entry which is preliminary data.</text>
</comment>
<keyword evidence="2" id="KW-0560">Oxidoreductase</keyword>
<dbReference type="Gene3D" id="3.40.50.720">
    <property type="entry name" value="NAD(P)-binding Rossmann-like Domain"/>
    <property type="match status" value="1"/>
</dbReference>
<dbReference type="OrthoDB" id="1933717at2759"/>
<dbReference type="PANTHER" id="PTHR43008:SF8">
    <property type="entry name" value="BENZIL REDUCTASE ((S)-BENZOIN FORMING) IRC24"/>
    <property type="match status" value="1"/>
</dbReference>
<dbReference type="PANTHER" id="PTHR43008">
    <property type="entry name" value="BENZIL REDUCTASE"/>
    <property type="match status" value="1"/>
</dbReference>
<dbReference type="PRINTS" id="PR00081">
    <property type="entry name" value="GDHRDH"/>
</dbReference>
<evidence type="ECO:0000256" key="2">
    <source>
        <dbReference type="ARBA" id="ARBA00023002"/>
    </source>
</evidence>
<evidence type="ECO:0000256" key="1">
    <source>
        <dbReference type="ARBA" id="ARBA00006484"/>
    </source>
</evidence>
<dbReference type="InterPro" id="IPR036291">
    <property type="entry name" value="NAD(P)-bd_dom_sf"/>
</dbReference>
<dbReference type="EMBL" id="JACAZF010000002">
    <property type="protein sequence ID" value="KAF7312614.1"/>
    <property type="molecule type" value="Genomic_DNA"/>
</dbReference>
<dbReference type="Proteomes" id="UP000636479">
    <property type="component" value="Unassembled WGS sequence"/>
</dbReference>
<reference evidence="3" key="1">
    <citation type="submission" date="2020-05" db="EMBL/GenBank/DDBJ databases">
        <title>Mycena genomes resolve the evolution of fungal bioluminescence.</title>
        <authorList>
            <person name="Tsai I.J."/>
        </authorList>
    </citation>
    <scope>NUCLEOTIDE SEQUENCE</scope>
    <source>
        <strain evidence="3">171206Taipei</strain>
    </source>
</reference>
<name>A0A8H6WBH1_9AGAR</name>
<dbReference type="GeneID" id="59342143"/>
<dbReference type="Pfam" id="PF00106">
    <property type="entry name" value="adh_short"/>
    <property type="match status" value="1"/>
</dbReference>
<proteinExistence type="inferred from homology"/>
<sequence length="279" mass="30109">MSSEKKIVFITGANTGLGYETVKALYASPESYHIVVGTRTLSNGEDAITRLKSEVPNSSSTLSTVQIDITSDASIEAALATIKSDHGKLDVLINNAGAALDGELTPTTPAAQIRSVFNKTWDLNVSSPHVLTTLAMPLLLESSDARLVFMSSGTASIWETLPENWGNMHHLPRLNASPEKGWPKPANSPISRTAYRSAKAGLNMLMREWARVLKDDSVKLWGVSPGFLATGLGGHGREMMLKMGAEEPSVGGEFLRDIVQGKYDHQVGKVIRAQGIQPW</sequence>
<gene>
    <name evidence="3" type="ORF">MIND_00275500</name>
</gene>
<evidence type="ECO:0000313" key="4">
    <source>
        <dbReference type="Proteomes" id="UP000636479"/>
    </source>
</evidence>
<evidence type="ECO:0000313" key="3">
    <source>
        <dbReference type="EMBL" id="KAF7312614.1"/>
    </source>
</evidence>
<comment type="similarity">
    <text evidence="1">Belongs to the short-chain dehydrogenases/reductases (SDR) family.</text>
</comment>
<dbReference type="AlphaFoldDB" id="A0A8H6WBH1"/>
<dbReference type="RefSeq" id="XP_037224722.1">
    <property type="nucleotide sequence ID" value="XM_037359627.1"/>
</dbReference>
<protein>
    <submittedName>
        <fullName evidence="3">Short-chain dehydrogenase/reductase 2b</fullName>
    </submittedName>
</protein>
<dbReference type="GO" id="GO:0050664">
    <property type="term" value="F:oxidoreductase activity, acting on NAD(P)H, oxygen as acceptor"/>
    <property type="evidence" value="ECO:0007669"/>
    <property type="project" value="TreeGrafter"/>
</dbReference>